<evidence type="ECO:0000313" key="7">
    <source>
        <dbReference type="EMBL" id="AGF49808.1"/>
    </source>
</evidence>
<dbReference type="HOGENOM" id="CLU_032828_0_1_4"/>
<feature type="domain" description="EamA" evidence="6">
    <location>
        <begin position="4"/>
        <end position="132"/>
    </location>
</feature>
<feature type="transmembrane region" description="Helical" evidence="5">
    <location>
        <begin position="173"/>
        <end position="191"/>
    </location>
</feature>
<organism evidence="7 8">
    <name type="scientific">Candidatus Kinetoplastidibacterium blastocrithidiae TCC012E</name>
    <dbReference type="NCBI Taxonomy" id="1208922"/>
    <lineage>
        <taxon>Bacteria</taxon>
        <taxon>Pseudomonadati</taxon>
        <taxon>Pseudomonadota</taxon>
        <taxon>Betaproteobacteria</taxon>
        <taxon>Candidatus Kinetoplastidibacterium</taxon>
    </lineage>
</organism>
<feature type="transmembrane region" description="Helical" evidence="5">
    <location>
        <begin position="203"/>
        <end position="223"/>
    </location>
</feature>
<evidence type="ECO:0000313" key="8">
    <source>
        <dbReference type="Proteomes" id="UP000011563"/>
    </source>
</evidence>
<keyword evidence="4 5" id="KW-0472">Membrane</keyword>
<name>M1LBJ5_9PROT</name>
<dbReference type="Pfam" id="PF00892">
    <property type="entry name" value="EamA"/>
    <property type="match status" value="1"/>
</dbReference>
<feature type="transmembrane region" description="Helical" evidence="5">
    <location>
        <begin position="34"/>
        <end position="52"/>
    </location>
</feature>
<gene>
    <name evidence="7" type="ORF">BCUE_0630</name>
</gene>
<feature type="transmembrane region" description="Helical" evidence="5">
    <location>
        <begin position="260"/>
        <end position="279"/>
    </location>
</feature>
<proteinExistence type="predicted"/>
<evidence type="ECO:0000256" key="2">
    <source>
        <dbReference type="ARBA" id="ARBA00022692"/>
    </source>
</evidence>
<dbReference type="InterPro" id="IPR037185">
    <property type="entry name" value="EmrE-like"/>
</dbReference>
<accession>M1LBJ5</accession>
<sequence length="281" mass="31190">MQSLWMLLASIFFSLMGTFVKISSDNGVNLSQIMIFRGVPSVVLISLAAFFYSKSLIPINWNLHIWRSLYGVLSLWMSIYSIANLPLALATCLNYTGPLFIAAWIFVYEKDHRNIIQLFAVLFGFIGVITIISPSSLSDYYQLIYIFLGLMSGALSALAMIQIKELGRLGESGWLIVLYFSLTITISGFLFSSIDSWEPINSTSYLCLIGIGISGLLGQLALTRAFAFGSTFLTATLQYSAIIFSNFIAVIFFLEHLEMKNIAGMAIIILSSIFSSFSIKK</sequence>
<feature type="transmembrane region" description="Helical" evidence="5">
    <location>
        <begin position="115"/>
        <end position="134"/>
    </location>
</feature>
<keyword evidence="8" id="KW-1185">Reference proteome</keyword>
<dbReference type="AlphaFoldDB" id="M1LBJ5"/>
<comment type="subcellular location">
    <subcellularLocation>
        <location evidence="1">Membrane</location>
        <topology evidence="1">Multi-pass membrane protein</topology>
    </subcellularLocation>
</comment>
<protein>
    <submittedName>
        <fullName evidence="7">Integral membrane protein</fullName>
    </submittedName>
</protein>
<feature type="transmembrane region" description="Helical" evidence="5">
    <location>
        <begin position="88"/>
        <end position="108"/>
    </location>
</feature>
<feature type="transmembrane region" description="Helical" evidence="5">
    <location>
        <begin position="140"/>
        <end position="161"/>
    </location>
</feature>
<evidence type="ECO:0000259" key="6">
    <source>
        <dbReference type="Pfam" id="PF00892"/>
    </source>
</evidence>
<dbReference type="SUPFAM" id="SSF103481">
    <property type="entry name" value="Multidrug resistance efflux transporter EmrE"/>
    <property type="match status" value="2"/>
</dbReference>
<dbReference type="KEGG" id="kbt:BCUE_0630"/>
<dbReference type="PANTHER" id="PTHR22911:SF6">
    <property type="entry name" value="SOLUTE CARRIER FAMILY 35 MEMBER G1"/>
    <property type="match status" value="1"/>
</dbReference>
<evidence type="ECO:0000256" key="5">
    <source>
        <dbReference type="SAM" id="Phobius"/>
    </source>
</evidence>
<keyword evidence="3 5" id="KW-1133">Transmembrane helix</keyword>
<feature type="transmembrane region" description="Helical" evidence="5">
    <location>
        <begin position="64"/>
        <end position="82"/>
    </location>
</feature>
<evidence type="ECO:0000256" key="4">
    <source>
        <dbReference type="ARBA" id="ARBA00023136"/>
    </source>
</evidence>
<dbReference type="GO" id="GO:0016020">
    <property type="term" value="C:membrane"/>
    <property type="evidence" value="ECO:0007669"/>
    <property type="project" value="UniProtKB-SubCell"/>
</dbReference>
<evidence type="ECO:0000256" key="3">
    <source>
        <dbReference type="ARBA" id="ARBA00022989"/>
    </source>
</evidence>
<feature type="transmembrane region" description="Helical" evidence="5">
    <location>
        <begin position="235"/>
        <end position="254"/>
    </location>
</feature>
<evidence type="ECO:0000256" key="1">
    <source>
        <dbReference type="ARBA" id="ARBA00004141"/>
    </source>
</evidence>
<dbReference type="RefSeq" id="WP_015238056.1">
    <property type="nucleotide sequence ID" value="NC_020285.1"/>
</dbReference>
<dbReference type="EMBL" id="CP003807">
    <property type="protein sequence ID" value="AGF49808.1"/>
    <property type="molecule type" value="Genomic_DNA"/>
</dbReference>
<dbReference type="PANTHER" id="PTHR22911">
    <property type="entry name" value="ACYL-MALONYL CONDENSING ENZYME-RELATED"/>
    <property type="match status" value="1"/>
</dbReference>
<keyword evidence="2 5" id="KW-0812">Transmembrane</keyword>
<dbReference type="InterPro" id="IPR000620">
    <property type="entry name" value="EamA_dom"/>
</dbReference>
<dbReference type="Proteomes" id="UP000011563">
    <property type="component" value="Chromosome"/>
</dbReference>
<reference evidence="7 8" key="1">
    <citation type="journal article" date="2013" name="Genome Biol. Evol.">
        <title>Genome evolution and phylogenomic analysis of candidatus kinetoplastibacterium, the betaproteobacterial endosymbionts of strigomonas and angomonas.</title>
        <authorList>
            <person name="Alves J.M."/>
            <person name="Serrano M.G."/>
            <person name="Maia da Silva F."/>
            <person name="Voegtly L.J."/>
            <person name="Matveyev A.V."/>
            <person name="Teixeira M.M."/>
            <person name="Camargo E.P."/>
            <person name="Buck G.A."/>
        </authorList>
    </citation>
    <scope>NUCLEOTIDE SEQUENCE [LARGE SCALE GENOMIC DNA]</scope>
    <source>
        <strain evidence="7 8">TCC012E</strain>
    </source>
</reference>
<dbReference type="PATRIC" id="fig|1208922.3.peg.362"/>